<feature type="transmembrane region" description="Helical" evidence="5">
    <location>
        <begin position="61"/>
        <end position="82"/>
    </location>
</feature>
<accession>A0A2R6PK99</accession>
<feature type="transmembrane region" description="Helical" evidence="5">
    <location>
        <begin position="163"/>
        <end position="179"/>
    </location>
</feature>
<evidence type="ECO:0000256" key="2">
    <source>
        <dbReference type="ARBA" id="ARBA00022692"/>
    </source>
</evidence>
<evidence type="ECO:0000256" key="4">
    <source>
        <dbReference type="ARBA" id="ARBA00023136"/>
    </source>
</evidence>
<evidence type="ECO:0000313" key="6">
    <source>
        <dbReference type="EMBL" id="PSR92755.1"/>
    </source>
</evidence>
<dbReference type="PANTHER" id="PTHR23291:SF31">
    <property type="entry name" value="PROTEIN LIFEGUARD 4"/>
    <property type="match status" value="1"/>
</dbReference>
<protein>
    <submittedName>
        <fullName evidence="6">BI1-like protein</fullName>
    </submittedName>
</protein>
<dbReference type="GO" id="GO:0034620">
    <property type="term" value="P:cellular response to unfolded protein"/>
    <property type="evidence" value="ECO:0007669"/>
    <property type="project" value="EnsemblPlants"/>
</dbReference>
<dbReference type="InParanoid" id="A0A2R6PK99"/>
<dbReference type="InterPro" id="IPR006214">
    <property type="entry name" value="Bax_inhibitor_1-related"/>
</dbReference>
<reference evidence="7" key="2">
    <citation type="journal article" date="2018" name="BMC Genomics">
        <title>A manually annotated Actinidia chinensis var. chinensis (kiwifruit) genome highlights the challenges associated with draft genomes and gene prediction in plants.</title>
        <authorList>
            <person name="Pilkington S.M."/>
            <person name="Crowhurst R."/>
            <person name="Hilario E."/>
            <person name="Nardozza S."/>
            <person name="Fraser L."/>
            <person name="Peng Y."/>
            <person name="Gunaseelan K."/>
            <person name="Simpson R."/>
            <person name="Tahir J."/>
            <person name="Deroles S.C."/>
            <person name="Templeton K."/>
            <person name="Luo Z."/>
            <person name="Davy M."/>
            <person name="Cheng C."/>
            <person name="McNeilage M."/>
            <person name="Scaglione D."/>
            <person name="Liu Y."/>
            <person name="Zhang Q."/>
            <person name="Datson P."/>
            <person name="De Silva N."/>
            <person name="Gardiner S.E."/>
            <person name="Bassett H."/>
            <person name="Chagne D."/>
            <person name="McCallum J."/>
            <person name="Dzierzon H."/>
            <person name="Deng C."/>
            <person name="Wang Y.Y."/>
            <person name="Barron L."/>
            <person name="Manako K."/>
            <person name="Bowen J."/>
            <person name="Foster T.M."/>
            <person name="Erridge Z.A."/>
            <person name="Tiffin H."/>
            <person name="Waite C.N."/>
            <person name="Davies K.M."/>
            <person name="Grierson E.P."/>
            <person name="Laing W.A."/>
            <person name="Kirk R."/>
            <person name="Chen X."/>
            <person name="Wood M."/>
            <person name="Montefiori M."/>
            <person name="Brummell D.A."/>
            <person name="Schwinn K.E."/>
            <person name="Catanach A."/>
            <person name="Fullerton C."/>
            <person name="Li D."/>
            <person name="Meiyalaghan S."/>
            <person name="Nieuwenhuizen N."/>
            <person name="Read N."/>
            <person name="Prakash R."/>
            <person name="Hunter D."/>
            <person name="Zhang H."/>
            <person name="McKenzie M."/>
            <person name="Knabel M."/>
            <person name="Harris A."/>
            <person name="Allan A.C."/>
            <person name="Gleave A."/>
            <person name="Chen A."/>
            <person name="Janssen B.J."/>
            <person name="Plunkett B."/>
            <person name="Ampomah-Dwamena C."/>
            <person name="Voogd C."/>
            <person name="Leif D."/>
            <person name="Lafferty D."/>
            <person name="Souleyre E.J.F."/>
            <person name="Varkonyi-Gasic E."/>
            <person name="Gambi F."/>
            <person name="Hanley J."/>
            <person name="Yao J.L."/>
            <person name="Cheung J."/>
            <person name="David K.M."/>
            <person name="Warren B."/>
            <person name="Marsh K."/>
            <person name="Snowden K.C."/>
            <person name="Lin-Wang K."/>
            <person name="Brian L."/>
            <person name="Martinez-Sanchez M."/>
            <person name="Wang M."/>
            <person name="Ileperuma N."/>
            <person name="Macnee N."/>
            <person name="Campin R."/>
            <person name="McAtee P."/>
            <person name="Drummond R.S.M."/>
            <person name="Espley R.V."/>
            <person name="Ireland H.S."/>
            <person name="Wu R."/>
            <person name="Atkinson R.G."/>
            <person name="Karunairetnam S."/>
            <person name="Bulley S."/>
            <person name="Chunkath S."/>
            <person name="Hanley Z."/>
            <person name="Storey R."/>
            <person name="Thrimawithana A.H."/>
            <person name="Thomson S."/>
            <person name="David C."/>
            <person name="Testolin R."/>
            <person name="Huang H."/>
            <person name="Hellens R.P."/>
            <person name="Schaffer R.J."/>
        </authorList>
    </citation>
    <scope>NUCLEOTIDE SEQUENCE [LARGE SCALE GENOMIC DNA]</scope>
    <source>
        <strain evidence="7">cv. Red5</strain>
    </source>
</reference>
<dbReference type="GO" id="GO:0005783">
    <property type="term" value="C:endoplasmic reticulum"/>
    <property type="evidence" value="ECO:0007669"/>
    <property type="project" value="EnsemblPlants"/>
</dbReference>
<evidence type="ECO:0000256" key="3">
    <source>
        <dbReference type="ARBA" id="ARBA00022989"/>
    </source>
</evidence>
<dbReference type="Proteomes" id="UP000241394">
    <property type="component" value="Chromosome LG24"/>
</dbReference>
<gene>
    <name evidence="6" type="ORF">CEY00_Acc27354</name>
</gene>
<evidence type="ECO:0000256" key="5">
    <source>
        <dbReference type="RuleBase" id="RU004379"/>
    </source>
</evidence>
<proteinExistence type="inferred from homology"/>
<reference evidence="6 7" key="1">
    <citation type="submission" date="2017-07" db="EMBL/GenBank/DDBJ databases">
        <title>An improved, manually edited Actinidia chinensis var. chinensis (kiwifruit) genome highlights the challenges associated with draft genomes and gene prediction in plants.</title>
        <authorList>
            <person name="Pilkington S."/>
            <person name="Crowhurst R."/>
            <person name="Hilario E."/>
            <person name="Nardozza S."/>
            <person name="Fraser L."/>
            <person name="Peng Y."/>
            <person name="Gunaseelan K."/>
            <person name="Simpson R."/>
            <person name="Tahir J."/>
            <person name="Deroles S."/>
            <person name="Templeton K."/>
            <person name="Luo Z."/>
            <person name="Davy M."/>
            <person name="Cheng C."/>
            <person name="Mcneilage M."/>
            <person name="Scaglione D."/>
            <person name="Liu Y."/>
            <person name="Zhang Q."/>
            <person name="Datson P."/>
            <person name="De Silva N."/>
            <person name="Gardiner S."/>
            <person name="Bassett H."/>
            <person name="Chagne D."/>
            <person name="Mccallum J."/>
            <person name="Dzierzon H."/>
            <person name="Deng C."/>
            <person name="Wang Y.-Y."/>
            <person name="Barron N."/>
            <person name="Manako K."/>
            <person name="Bowen J."/>
            <person name="Foster T."/>
            <person name="Erridge Z."/>
            <person name="Tiffin H."/>
            <person name="Waite C."/>
            <person name="Davies K."/>
            <person name="Grierson E."/>
            <person name="Laing W."/>
            <person name="Kirk R."/>
            <person name="Chen X."/>
            <person name="Wood M."/>
            <person name="Montefiori M."/>
            <person name="Brummell D."/>
            <person name="Schwinn K."/>
            <person name="Catanach A."/>
            <person name="Fullerton C."/>
            <person name="Li D."/>
            <person name="Meiyalaghan S."/>
            <person name="Nieuwenhuizen N."/>
            <person name="Read N."/>
            <person name="Prakash R."/>
            <person name="Hunter D."/>
            <person name="Zhang H."/>
            <person name="Mckenzie M."/>
            <person name="Knabel M."/>
            <person name="Harris A."/>
            <person name="Allan A."/>
            <person name="Chen A."/>
            <person name="Janssen B."/>
            <person name="Plunkett B."/>
            <person name="Dwamena C."/>
            <person name="Voogd C."/>
            <person name="Leif D."/>
            <person name="Lafferty D."/>
            <person name="Souleyre E."/>
            <person name="Varkonyi-Gasic E."/>
            <person name="Gambi F."/>
            <person name="Hanley J."/>
            <person name="Yao J.-L."/>
            <person name="Cheung J."/>
            <person name="David K."/>
            <person name="Warren B."/>
            <person name="Marsh K."/>
            <person name="Snowden K."/>
            <person name="Lin-Wang K."/>
            <person name="Brian L."/>
            <person name="Martinez-Sanchez M."/>
            <person name="Wang M."/>
            <person name="Ileperuma N."/>
            <person name="Macnee N."/>
            <person name="Campin R."/>
            <person name="Mcatee P."/>
            <person name="Drummond R."/>
            <person name="Espley R."/>
            <person name="Ireland H."/>
            <person name="Wu R."/>
            <person name="Atkinson R."/>
            <person name="Karunairetnam S."/>
            <person name="Bulley S."/>
            <person name="Chunkath S."/>
            <person name="Hanley Z."/>
            <person name="Storey R."/>
            <person name="Thrimawithana A."/>
            <person name="Thomson S."/>
            <person name="David C."/>
            <person name="Testolin R."/>
        </authorList>
    </citation>
    <scope>NUCLEOTIDE SEQUENCE [LARGE SCALE GENOMIC DNA]</scope>
    <source>
        <strain evidence="7">cv. Red5</strain>
        <tissue evidence="6">Young leaf</tissue>
    </source>
</reference>
<keyword evidence="3 5" id="KW-1133">Transmembrane helix</keyword>
<dbReference type="OMA" id="MEDHIWI"/>
<dbReference type="AlphaFoldDB" id="A0A2R6PK99"/>
<keyword evidence="2 5" id="KW-0812">Transmembrane</keyword>
<dbReference type="Gramene" id="PSR92755">
    <property type="protein sequence ID" value="PSR92755"/>
    <property type="gene ID" value="CEY00_Acc27354"/>
</dbReference>
<dbReference type="OrthoDB" id="7933078at2759"/>
<feature type="transmembrane region" description="Helical" evidence="5">
    <location>
        <begin position="94"/>
        <end position="119"/>
    </location>
</feature>
<sequence length="234" mass="25664">MAKGGDVEAAAESGGLYPSMTKNADLRWAFLRKVYALLSLQLLLTVGLIATVVFVSAIPKFMFHTTPGIAVCVLSLLVPFIILRQLFSIEKRHLVNLVLLMLFNMLLYPGSVAVVALTLYTFWPAKKGYDFSFMGPFLFTSLLVLLAFSLFQVYMPLGKLGSTIYGCVGAIVLSGYVIYDTDNLIKRFKYDEHISAAVALYLDIVNLFIACLVPAAAGVVPIARAAVHINKRMV</sequence>
<feature type="transmembrane region" description="Helical" evidence="5">
    <location>
        <begin position="199"/>
        <end position="223"/>
    </location>
</feature>
<dbReference type="Pfam" id="PF01027">
    <property type="entry name" value="Bax1-I"/>
    <property type="match status" value="1"/>
</dbReference>
<organism evidence="6 7">
    <name type="scientific">Actinidia chinensis var. chinensis</name>
    <name type="common">Chinese soft-hair kiwi</name>
    <dbReference type="NCBI Taxonomy" id="1590841"/>
    <lineage>
        <taxon>Eukaryota</taxon>
        <taxon>Viridiplantae</taxon>
        <taxon>Streptophyta</taxon>
        <taxon>Embryophyta</taxon>
        <taxon>Tracheophyta</taxon>
        <taxon>Spermatophyta</taxon>
        <taxon>Magnoliopsida</taxon>
        <taxon>eudicotyledons</taxon>
        <taxon>Gunneridae</taxon>
        <taxon>Pentapetalae</taxon>
        <taxon>asterids</taxon>
        <taxon>Ericales</taxon>
        <taxon>Actinidiaceae</taxon>
        <taxon>Actinidia</taxon>
    </lineage>
</organism>
<keyword evidence="4 5" id="KW-0472">Membrane</keyword>
<keyword evidence="7" id="KW-1185">Reference proteome</keyword>
<dbReference type="GO" id="GO:0005886">
    <property type="term" value="C:plasma membrane"/>
    <property type="evidence" value="ECO:0007669"/>
    <property type="project" value="EnsemblPlants"/>
</dbReference>
<dbReference type="STRING" id="1590841.A0A2R6PK99"/>
<evidence type="ECO:0000256" key="1">
    <source>
        <dbReference type="ARBA" id="ARBA00004141"/>
    </source>
</evidence>
<comment type="caution">
    <text evidence="6">The sequence shown here is derived from an EMBL/GenBank/DDBJ whole genome shotgun (WGS) entry which is preliminary data.</text>
</comment>
<dbReference type="EMBL" id="NKQK01000024">
    <property type="protein sequence ID" value="PSR92755.1"/>
    <property type="molecule type" value="Genomic_DNA"/>
</dbReference>
<name>A0A2R6PK99_ACTCC</name>
<feature type="transmembrane region" description="Helical" evidence="5">
    <location>
        <begin position="34"/>
        <end position="55"/>
    </location>
</feature>
<evidence type="ECO:0000313" key="7">
    <source>
        <dbReference type="Proteomes" id="UP000241394"/>
    </source>
</evidence>
<dbReference type="PANTHER" id="PTHR23291">
    <property type="entry name" value="BAX INHIBITOR-RELATED"/>
    <property type="match status" value="1"/>
</dbReference>
<feature type="transmembrane region" description="Helical" evidence="5">
    <location>
        <begin position="131"/>
        <end position="151"/>
    </location>
</feature>
<comment type="subcellular location">
    <subcellularLocation>
        <location evidence="1">Membrane</location>
        <topology evidence="1">Multi-pass membrane protein</topology>
    </subcellularLocation>
</comment>
<comment type="similarity">
    <text evidence="5">Belongs to the BI1 family.</text>
</comment>